<protein>
    <submittedName>
        <fullName evidence="5">ArsR family transcriptional regulator</fullName>
    </submittedName>
</protein>
<keyword evidence="3" id="KW-0804">Transcription</keyword>
<dbReference type="Gene3D" id="1.10.10.10">
    <property type="entry name" value="Winged helix-like DNA-binding domain superfamily/Winged helix DNA-binding domain"/>
    <property type="match status" value="1"/>
</dbReference>
<evidence type="ECO:0000259" key="4">
    <source>
        <dbReference type="PROSITE" id="PS50987"/>
    </source>
</evidence>
<dbReference type="NCBIfam" id="NF033788">
    <property type="entry name" value="HTH_metalloreg"/>
    <property type="match status" value="1"/>
</dbReference>
<gene>
    <name evidence="5" type="ORF">CYJ32_04320</name>
</gene>
<dbReference type="InterPro" id="IPR036390">
    <property type="entry name" value="WH_DNA-bd_sf"/>
</dbReference>
<dbReference type="Proteomes" id="UP000242263">
    <property type="component" value="Unassembled WGS sequence"/>
</dbReference>
<evidence type="ECO:0000256" key="2">
    <source>
        <dbReference type="ARBA" id="ARBA00023125"/>
    </source>
</evidence>
<dbReference type="GO" id="GO:0003700">
    <property type="term" value="F:DNA-binding transcription factor activity"/>
    <property type="evidence" value="ECO:0007669"/>
    <property type="project" value="InterPro"/>
</dbReference>
<dbReference type="RefSeq" id="WP_021618167.1">
    <property type="nucleotide sequence ID" value="NZ_CAMYCS010000001.1"/>
</dbReference>
<organism evidence="5 6">
    <name type="scientific">Alloscardovia omnicolens</name>
    <dbReference type="NCBI Taxonomy" id="419015"/>
    <lineage>
        <taxon>Bacteria</taxon>
        <taxon>Bacillati</taxon>
        <taxon>Actinomycetota</taxon>
        <taxon>Actinomycetes</taxon>
        <taxon>Bifidobacteriales</taxon>
        <taxon>Bifidobacteriaceae</taxon>
        <taxon>Alloscardovia</taxon>
    </lineage>
</organism>
<dbReference type="SMART" id="SM00418">
    <property type="entry name" value="HTH_ARSR"/>
    <property type="match status" value="1"/>
</dbReference>
<proteinExistence type="predicted"/>
<reference evidence="5 6" key="1">
    <citation type="submission" date="2017-12" db="EMBL/GenBank/DDBJ databases">
        <title>Phylogenetic diversity of female urinary microbiome.</title>
        <authorList>
            <person name="Thomas-White K."/>
            <person name="Wolfe A.J."/>
        </authorList>
    </citation>
    <scope>NUCLEOTIDE SEQUENCE [LARGE SCALE GENOMIC DNA]</scope>
    <source>
        <strain evidence="5 6">UMB0064</strain>
    </source>
</reference>
<name>A0A2I1J7A6_9BIFI</name>
<evidence type="ECO:0000313" key="5">
    <source>
        <dbReference type="EMBL" id="PKZ15591.1"/>
    </source>
</evidence>
<keyword evidence="2" id="KW-0238">DNA-binding</keyword>
<evidence type="ECO:0000256" key="3">
    <source>
        <dbReference type="ARBA" id="ARBA00023163"/>
    </source>
</evidence>
<feature type="domain" description="HTH arsR-type" evidence="4">
    <location>
        <begin position="38"/>
        <end position="131"/>
    </location>
</feature>
<dbReference type="GeneID" id="35869102"/>
<keyword evidence="1" id="KW-0805">Transcription regulation</keyword>
<dbReference type="PRINTS" id="PR00778">
    <property type="entry name" value="HTHARSR"/>
</dbReference>
<dbReference type="Pfam" id="PF01022">
    <property type="entry name" value="HTH_5"/>
    <property type="match status" value="1"/>
</dbReference>
<accession>A0A2I1J7A6</accession>
<dbReference type="PANTHER" id="PTHR43132:SF6">
    <property type="entry name" value="HTH-TYPE TRANSCRIPTIONAL REPRESSOR CZRA"/>
    <property type="match status" value="1"/>
</dbReference>
<dbReference type="InterPro" id="IPR011991">
    <property type="entry name" value="ArsR-like_HTH"/>
</dbReference>
<dbReference type="SUPFAM" id="SSF46785">
    <property type="entry name" value="Winged helix' DNA-binding domain"/>
    <property type="match status" value="1"/>
</dbReference>
<dbReference type="InterPro" id="IPR036388">
    <property type="entry name" value="WH-like_DNA-bd_sf"/>
</dbReference>
<evidence type="ECO:0000256" key="1">
    <source>
        <dbReference type="ARBA" id="ARBA00023015"/>
    </source>
</evidence>
<sequence>MSTVDNNAPREALNNATNNATDSALNAAHEATPSQAKPWEMQYAASTELFSALSHAARVAICHFLIGQPLTVREIQEKLGLSQPLVSHHLMILRNAHIVSAQSHGRTTQYSISDMHIRHIVVDVYAHTKEI</sequence>
<dbReference type="AlphaFoldDB" id="A0A2I1J7A6"/>
<dbReference type="EMBL" id="PKGU01000002">
    <property type="protein sequence ID" value="PKZ15591.1"/>
    <property type="molecule type" value="Genomic_DNA"/>
</dbReference>
<dbReference type="CDD" id="cd00090">
    <property type="entry name" value="HTH_ARSR"/>
    <property type="match status" value="1"/>
</dbReference>
<comment type="caution">
    <text evidence="5">The sequence shown here is derived from an EMBL/GenBank/DDBJ whole genome shotgun (WGS) entry which is preliminary data.</text>
</comment>
<dbReference type="InterPro" id="IPR051011">
    <property type="entry name" value="Metal_resp_trans_reg"/>
</dbReference>
<dbReference type="InterPro" id="IPR001845">
    <property type="entry name" value="HTH_ArsR_DNA-bd_dom"/>
</dbReference>
<evidence type="ECO:0000313" key="6">
    <source>
        <dbReference type="Proteomes" id="UP000242263"/>
    </source>
</evidence>
<dbReference type="GO" id="GO:0003677">
    <property type="term" value="F:DNA binding"/>
    <property type="evidence" value="ECO:0007669"/>
    <property type="project" value="UniProtKB-KW"/>
</dbReference>
<dbReference type="PANTHER" id="PTHR43132">
    <property type="entry name" value="ARSENICAL RESISTANCE OPERON REPRESSOR ARSR-RELATED"/>
    <property type="match status" value="1"/>
</dbReference>
<dbReference type="PROSITE" id="PS50987">
    <property type="entry name" value="HTH_ARSR_2"/>
    <property type="match status" value="1"/>
</dbReference>